<keyword evidence="1" id="KW-0732">Signal</keyword>
<dbReference type="EMBL" id="RAPY01000005">
    <property type="protein sequence ID" value="RKE45326.1"/>
    <property type="molecule type" value="Genomic_DNA"/>
</dbReference>
<dbReference type="OrthoDB" id="1451863at2"/>
<reference evidence="2 3" key="1">
    <citation type="submission" date="2018-09" db="EMBL/GenBank/DDBJ databases">
        <title>Genomic Encyclopedia of Type Strains, Phase III (KMG-III): the genomes of soil and plant-associated and newly described type strains.</title>
        <authorList>
            <person name="Whitman W."/>
        </authorList>
    </citation>
    <scope>NUCLEOTIDE SEQUENCE [LARGE SCALE GENOMIC DNA]</scope>
    <source>
        <strain evidence="2 3">CECT 7938</strain>
    </source>
</reference>
<protein>
    <submittedName>
        <fullName evidence="2">Uncharacterized protein (TIGR02145 family)</fullName>
    </submittedName>
</protein>
<dbReference type="PROSITE" id="PS51257">
    <property type="entry name" value="PROKAR_LIPOPROTEIN"/>
    <property type="match status" value="1"/>
</dbReference>
<dbReference type="AlphaFoldDB" id="A0A420ALJ3"/>
<accession>A0A420ALJ3</accession>
<keyword evidence="3" id="KW-1185">Reference proteome</keyword>
<evidence type="ECO:0000313" key="3">
    <source>
        <dbReference type="Proteomes" id="UP000286246"/>
    </source>
</evidence>
<evidence type="ECO:0000313" key="2">
    <source>
        <dbReference type="EMBL" id="RKE45326.1"/>
    </source>
</evidence>
<sequence length="527" mass="55764">MNKFTIKFGFATILACALFISSCSKDNNNVIIPDGPTIRLNIGQGFAAADPVKAASVGRTYASATQTVEIPFDNQYTLVATLTAETTTAPGLKASSRAATVSTGTDQKALKQGTVYYVAIFDAAGDYKETKTFTQGNSAQDFAIDKGKYTFVIYASGTNKTLPSIATGAKLSTVNFAGLTADKDFMLDQVDFEVKDGQNLLNADLAHLFTQVTLKFDASQLGSVSSIAGATIAPSNAAVDVALTNGALTFTGAANPVAFNLKNTTGKVINSDSTFITTAATANGTIVLSGVSIAGSAAKNLTKAGWNLKPGVKYQLDITLKKPIEVNIGDEVWALGNLTYTTDGNGNPVYGFAKTNDTYGNYWFNSYVKPKVFNVNNQRPSRDVNGVDGDPCALVLPANTWRLPTAAEINQLINNTNSGGKDNPQDVNAWAPARYVDTYSGTAATNLGMFFGKQGNPGADRYKFLYLPYGGSYNDNNSGDGMGTQGLYLLAGNQRLQMTGAKGDSGWSINVGPAEANYAYQVRCVRK</sequence>
<feature type="chain" id="PRO_5019084131" evidence="1">
    <location>
        <begin position="27"/>
        <end position="527"/>
    </location>
</feature>
<proteinExistence type="predicted"/>
<comment type="caution">
    <text evidence="2">The sequence shown here is derived from an EMBL/GenBank/DDBJ whole genome shotgun (WGS) entry which is preliminary data.</text>
</comment>
<evidence type="ECO:0000256" key="1">
    <source>
        <dbReference type="SAM" id="SignalP"/>
    </source>
</evidence>
<name>A0A420ALJ3_SPHD1</name>
<feature type="signal peptide" evidence="1">
    <location>
        <begin position="1"/>
        <end position="26"/>
    </location>
</feature>
<dbReference type="Proteomes" id="UP000286246">
    <property type="component" value="Unassembled WGS sequence"/>
</dbReference>
<organism evidence="2 3">
    <name type="scientific">Sphingobacterium detergens</name>
    <dbReference type="NCBI Taxonomy" id="1145106"/>
    <lineage>
        <taxon>Bacteria</taxon>
        <taxon>Pseudomonadati</taxon>
        <taxon>Bacteroidota</taxon>
        <taxon>Sphingobacteriia</taxon>
        <taxon>Sphingobacteriales</taxon>
        <taxon>Sphingobacteriaceae</taxon>
        <taxon>Sphingobacterium</taxon>
    </lineage>
</organism>
<gene>
    <name evidence="2" type="ORF">DFQ12_4398</name>
</gene>
<dbReference type="RefSeq" id="WP_120261077.1">
    <property type="nucleotide sequence ID" value="NZ_RAPY01000005.1"/>
</dbReference>